<keyword evidence="3" id="KW-1185">Reference proteome</keyword>
<keyword evidence="1" id="KW-0472">Membrane</keyword>
<dbReference type="Proteomes" id="UP001283361">
    <property type="component" value="Unassembled WGS sequence"/>
</dbReference>
<name>A0AAE1D6S3_9GAST</name>
<dbReference type="EMBL" id="JAWDGP010005120">
    <property type="protein sequence ID" value="KAK3759451.1"/>
    <property type="molecule type" value="Genomic_DNA"/>
</dbReference>
<reference evidence="2" key="1">
    <citation type="journal article" date="2023" name="G3 (Bethesda)">
        <title>A reference genome for the long-term kleptoplast-retaining sea slug Elysia crispata morphotype clarki.</title>
        <authorList>
            <person name="Eastman K.E."/>
            <person name="Pendleton A.L."/>
            <person name="Shaikh M.A."/>
            <person name="Suttiyut T."/>
            <person name="Ogas R."/>
            <person name="Tomko P."/>
            <person name="Gavelis G."/>
            <person name="Widhalm J.R."/>
            <person name="Wisecaver J.H."/>
        </authorList>
    </citation>
    <scope>NUCLEOTIDE SEQUENCE</scope>
    <source>
        <strain evidence="2">ECLA1</strain>
    </source>
</reference>
<evidence type="ECO:0000256" key="1">
    <source>
        <dbReference type="SAM" id="Phobius"/>
    </source>
</evidence>
<gene>
    <name evidence="2" type="ORF">RRG08_062598</name>
</gene>
<keyword evidence="1" id="KW-1133">Transmembrane helix</keyword>
<proteinExistence type="predicted"/>
<accession>A0AAE1D6S3</accession>
<feature type="transmembrane region" description="Helical" evidence="1">
    <location>
        <begin position="40"/>
        <end position="61"/>
    </location>
</feature>
<comment type="caution">
    <text evidence="2">The sequence shown here is derived from an EMBL/GenBank/DDBJ whole genome shotgun (WGS) entry which is preliminary data.</text>
</comment>
<sequence length="201" mass="22006">MCSNPVVEEQVSYHPTSWRVREPHILLTEQTHLDNDSKDIIIILMCALIASAHTGLSLGVFNSGGVDLQCININGGNRPFTRPGSAVSWDVKQTGYDSFTPDAPAKDRPSRYGDTVTEVHLRGGRNLDFKTTLRPSHSFLTEHWRHTSRAADSPPLSLAGVAPSGARVAKFRGRHGRGDAAQAVNPCTCDCTVVRTWLPYT</sequence>
<evidence type="ECO:0000313" key="3">
    <source>
        <dbReference type="Proteomes" id="UP001283361"/>
    </source>
</evidence>
<protein>
    <submittedName>
        <fullName evidence="2">Uncharacterized protein</fullName>
    </submittedName>
</protein>
<dbReference type="AlphaFoldDB" id="A0AAE1D6S3"/>
<organism evidence="2 3">
    <name type="scientific">Elysia crispata</name>
    <name type="common">lettuce slug</name>
    <dbReference type="NCBI Taxonomy" id="231223"/>
    <lineage>
        <taxon>Eukaryota</taxon>
        <taxon>Metazoa</taxon>
        <taxon>Spiralia</taxon>
        <taxon>Lophotrochozoa</taxon>
        <taxon>Mollusca</taxon>
        <taxon>Gastropoda</taxon>
        <taxon>Heterobranchia</taxon>
        <taxon>Euthyneura</taxon>
        <taxon>Panpulmonata</taxon>
        <taxon>Sacoglossa</taxon>
        <taxon>Placobranchoidea</taxon>
        <taxon>Plakobranchidae</taxon>
        <taxon>Elysia</taxon>
    </lineage>
</organism>
<evidence type="ECO:0000313" key="2">
    <source>
        <dbReference type="EMBL" id="KAK3759451.1"/>
    </source>
</evidence>
<keyword evidence="1" id="KW-0812">Transmembrane</keyword>